<evidence type="ECO:0000256" key="1">
    <source>
        <dbReference type="ARBA" id="ARBA00004141"/>
    </source>
</evidence>
<evidence type="ECO:0000313" key="9">
    <source>
        <dbReference type="EMBL" id="CAL4761190.1"/>
    </source>
</evidence>
<keyword evidence="10" id="KW-1185">Reference proteome</keyword>
<protein>
    <submittedName>
        <fullName evidence="9">EGF-like domain-containing protein</fullName>
    </submittedName>
</protein>
<reference evidence="9 10" key="2">
    <citation type="submission" date="2024-05" db="EMBL/GenBank/DDBJ databases">
        <authorList>
            <person name="Chen Y."/>
            <person name="Shah S."/>
            <person name="Dougan E. K."/>
            <person name="Thang M."/>
            <person name="Chan C."/>
        </authorList>
    </citation>
    <scope>NUCLEOTIDE SEQUENCE [LARGE SCALE GENOMIC DNA]</scope>
</reference>
<keyword evidence="3 6" id="KW-0812">Transmembrane</keyword>
<proteinExistence type="inferred from homology"/>
<dbReference type="OrthoDB" id="408511at2759"/>
<feature type="transmembrane region" description="Helical" evidence="6">
    <location>
        <begin position="358"/>
        <end position="377"/>
    </location>
</feature>
<evidence type="ECO:0000256" key="2">
    <source>
        <dbReference type="ARBA" id="ARBA00008284"/>
    </source>
</evidence>
<evidence type="ECO:0000256" key="4">
    <source>
        <dbReference type="ARBA" id="ARBA00022989"/>
    </source>
</evidence>
<dbReference type="Pfam" id="PF05154">
    <property type="entry name" value="TM2"/>
    <property type="match status" value="1"/>
</dbReference>
<feature type="domain" description="TM2" evidence="7">
    <location>
        <begin position="354"/>
        <end position="402"/>
    </location>
</feature>
<reference evidence="8" key="1">
    <citation type="submission" date="2022-10" db="EMBL/GenBank/DDBJ databases">
        <authorList>
            <person name="Chen Y."/>
            <person name="Dougan E. K."/>
            <person name="Chan C."/>
            <person name="Rhodes N."/>
            <person name="Thang M."/>
        </authorList>
    </citation>
    <scope>NUCLEOTIDE SEQUENCE</scope>
</reference>
<evidence type="ECO:0000313" key="8">
    <source>
        <dbReference type="EMBL" id="CAI3973878.1"/>
    </source>
</evidence>
<comment type="similarity">
    <text evidence="2">Belongs to the TM2 family.</text>
</comment>
<name>A0A9P1FF45_9DINO</name>
<dbReference type="PANTHER" id="PTHR21016">
    <property type="entry name" value="BETA-AMYLOID BINDING PROTEIN-RELATED"/>
    <property type="match status" value="1"/>
</dbReference>
<dbReference type="InterPro" id="IPR050932">
    <property type="entry name" value="TM2D1-3-like"/>
</dbReference>
<evidence type="ECO:0000259" key="7">
    <source>
        <dbReference type="Pfam" id="PF05154"/>
    </source>
</evidence>
<dbReference type="PANTHER" id="PTHR21016:SF25">
    <property type="entry name" value="TM2 DOMAIN-CONTAINING PROTEIN DDB_G0277895-RELATED"/>
    <property type="match status" value="1"/>
</dbReference>
<sequence>MVAVTLRALPLLPYIIDATQAKLSPKGDSSFYTTNPICNKKNCVNPFSPGLMDLPRLENLIWQCSPSGEVQKYVSFCKDAIDYDAAVPTNNVTAPINKIVLSQDSAASTMFFYHLNGLGYDAWEFKKPEEFEDPCVRSVYKLSCMTYFPKNQAGCKTGSQIPFMRPCRNACGSYLDQCKVECCDASTQCVFAEDTASGIKQSGYFNQDGPSAFCTGGATRMSPSLLLLFLLGWHALPERRFLFGSKHIMAVALLFCACNLQGCSLFIPSHRVPNWRKEADYLVQYEFVPEGQPESAATLNSCRSAVPGDKVCSGRGQCKPWSHAPLKVDAWPATYTAFCECDYHWADPECGTRRKSQIKAFLISLFFGIFGLDRFYLGFFYTGLAKLVTLGGLGFWWIYDLVRIGAAPTYALNYKVAADLPHWLFMSIVVLLFTALGLLWSLDSYGRLRKKRRSEAMQFMAEGNEPLKKDDEPLNAWGGKWHGGYGSLPDYPSAHAPYVTRSA</sequence>
<evidence type="ECO:0000256" key="6">
    <source>
        <dbReference type="SAM" id="Phobius"/>
    </source>
</evidence>
<dbReference type="AlphaFoldDB" id="A0A9P1FF45"/>
<evidence type="ECO:0000256" key="5">
    <source>
        <dbReference type="ARBA" id="ARBA00023136"/>
    </source>
</evidence>
<comment type="subcellular location">
    <subcellularLocation>
        <location evidence="1">Membrane</location>
        <topology evidence="1">Multi-pass membrane protein</topology>
    </subcellularLocation>
</comment>
<dbReference type="Proteomes" id="UP001152797">
    <property type="component" value="Unassembled WGS sequence"/>
</dbReference>
<comment type="caution">
    <text evidence="8">The sequence shown here is derived from an EMBL/GenBank/DDBJ whole genome shotgun (WGS) entry which is preliminary data.</text>
</comment>
<accession>A0A9P1FF45</accession>
<evidence type="ECO:0000256" key="3">
    <source>
        <dbReference type="ARBA" id="ARBA00022692"/>
    </source>
</evidence>
<dbReference type="GO" id="GO:0016020">
    <property type="term" value="C:membrane"/>
    <property type="evidence" value="ECO:0007669"/>
    <property type="project" value="UniProtKB-SubCell"/>
</dbReference>
<dbReference type="EMBL" id="CAMXCT010000103">
    <property type="protein sequence ID" value="CAI3973878.1"/>
    <property type="molecule type" value="Genomic_DNA"/>
</dbReference>
<feature type="transmembrane region" description="Helical" evidence="6">
    <location>
        <begin position="422"/>
        <end position="442"/>
    </location>
</feature>
<dbReference type="EMBL" id="CAMXCT020000103">
    <property type="protein sequence ID" value="CAL1127253.1"/>
    <property type="molecule type" value="Genomic_DNA"/>
</dbReference>
<keyword evidence="5 6" id="KW-0472">Membrane</keyword>
<feature type="transmembrane region" description="Helical" evidence="6">
    <location>
        <begin position="248"/>
        <end position="267"/>
    </location>
</feature>
<dbReference type="EMBL" id="CAMXCT030000103">
    <property type="protein sequence ID" value="CAL4761190.1"/>
    <property type="molecule type" value="Genomic_DNA"/>
</dbReference>
<keyword evidence="4 6" id="KW-1133">Transmembrane helix</keyword>
<organism evidence="8">
    <name type="scientific">Cladocopium goreaui</name>
    <dbReference type="NCBI Taxonomy" id="2562237"/>
    <lineage>
        <taxon>Eukaryota</taxon>
        <taxon>Sar</taxon>
        <taxon>Alveolata</taxon>
        <taxon>Dinophyceae</taxon>
        <taxon>Suessiales</taxon>
        <taxon>Symbiodiniaceae</taxon>
        <taxon>Cladocopium</taxon>
    </lineage>
</organism>
<dbReference type="InterPro" id="IPR007829">
    <property type="entry name" value="TM2"/>
</dbReference>
<gene>
    <name evidence="8" type="ORF">C1SCF055_LOCUS2327</name>
</gene>
<evidence type="ECO:0000313" key="10">
    <source>
        <dbReference type="Proteomes" id="UP001152797"/>
    </source>
</evidence>